<evidence type="ECO:0000313" key="2">
    <source>
        <dbReference type="Proteomes" id="UP000257109"/>
    </source>
</evidence>
<keyword evidence="2" id="KW-1185">Reference proteome</keyword>
<protein>
    <submittedName>
        <fullName evidence="1">AP2-like ethylene-responsive transcription factor BBM2</fullName>
    </submittedName>
</protein>
<feature type="non-terminal residue" evidence="1">
    <location>
        <position position="1"/>
    </location>
</feature>
<evidence type="ECO:0000313" key="1">
    <source>
        <dbReference type="EMBL" id="RDY05824.1"/>
    </source>
</evidence>
<proteinExistence type="predicted"/>
<dbReference type="STRING" id="157652.A0A371HT09"/>
<name>A0A371HT09_MUCPR</name>
<dbReference type="GO" id="GO:0003700">
    <property type="term" value="F:DNA-binding transcription factor activity"/>
    <property type="evidence" value="ECO:0007669"/>
    <property type="project" value="InterPro"/>
</dbReference>
<dbReference type="Proteomes" id="UP000257109">
    <property type="component" value="Unassembled WGS sequence"/>
</dbReference>
<dbReference type="EMBL" id="QJKJ01001806">
    <property type="protein sequence ID" value="RDY05824.1"/>
    <property type="molecule type" value="Genomic_DNA"/>
</dbReference>
<dbReference type="AlphaFoldDB" id="A0A371HT09"/>
<sequence>GFKNELEAAKAHDLVAIKIWGNFAYTNFPESCYLKEISEMKSMTKREYILSIRSGQQQNHDGVSAFTRAEVAMEETNVVGETFPNQDPLTMQPMLPKSGQESQTSIALKNQHESVNESLSDNQFLHDQYQDLAFQNDLSFQNDLPHWSFYFDYTKTLDNALNWESSIQMGNGNPNGAENGGIDSFGFSSIGFHLMEPNNQQFEAPNPQIELDHRYEALGYEFGRNTWFEGENMIDNDFDINQYLNLNNLDMEDQETAADFTNELW</sequence>
<dbReference type="OrthoDB" id="1412857at2759"/>
<dbReference type="PANTHER" id="PTHR32467">
    <property type="entry name" value="AP2-LIKE ETHYLENE-RESPONSIVE TRANSCRIPTION FACTOR"/>
    <property type="match status" value="1"/>
</dbReference>
<reference evidence="1" key="1">
    <citation type="submission" date="2018-05" db="EMBL/GenBank/DDBJ databases">
        <title>Draft genome of Mucuna pruriens seed.</title>
        <authorList>
            <person name="Nnadi N.E."/>
            <person name="Vos R."/>
            <person name="Hasami M.H."/>
            <person name="Devisetty U.K."/>
            <person name="Aguiy J.C."/>
        </authorList>
    </citation>
    <scope>NUCLEOTIDE SEQUENCE [LARGE SCALE GENOMIC DNA]</scope>
    <source>
        <strain evidence="1">JCA_2017</strain>
    </source>
</reference>
<dbReference type="InterPro" id="IPR036955">
    <property type="entry name" value="AP2/ERF_dom_sf"/>
</dbReference>
<gene>
    <name evidence="1" type="primary">BBM2</name>
    <name evidence="1" type="ORF">CR513_10286</name>
</gene>
<feature type="non-terminal residue" evidence="1">
    <location>
        <position position="265"/>
    </location>
</feature>
<accession>A0A371HT09</accession>
<dbReference type="Gene3D" id="3.30.730.10">
    <property type="entry name" value="AP2/ERF domain"/>
    <property type="match status" value="1"/>
</dbReference>
<comment type="caution">
    <text evidence="1">The sequence shown here is derived from an EMBL/GenBank/DDBJ whole genome shotgun (WGS) entry which is preliminary data.</text>
</comment>
<dbReference type="PANTHER" id="PTHR32467:SF97">
    <property type="entry name" value="ETHYLENE-RESPONSIVE TRANSCRIPTION FACTOR WRI1"/>
    <property type="match status" value="1"/>
</dbReference>
<organism evidence="1 2">
    <name type="scientific">Mucuna pruriens</name>
    <name type="common">Velvet bean</name>
    <name type="synonym">Dolichos pruriens</name>
    <dbReference type="NCBI Taxonomy" id="157652"/>
    <lineage>
        <taxon>Eukaryota</taxon>
        <taxon>Viridiplantae</taxon>
        <taxon>Streptophyta</taxon>
        <taxon>Embryophyta</taxon>
        <taxon>Tracheophyta</taxon>
        <taxon>Spermatophyta</taxon>
        <taxon>Magnoliopsida</taxon>
        <taxon>eudicotyledons</taxon>
        <taxon>Gunneridae</taxon>
        <taxon>Pentapetalae</taxon>
        <taxon>rosids</taxon>
        <taxon>fabids</taxon>
        <taxon>Fabales</taxon>
        <taxon>Fabaceae</taxon>
        <taxon>Papilionoideae</taxon>
        <taxon>50 kb inversion clade</taxon>
        <taxon>NPAAA clade</taxon>
        <taxon>indigoferoid/millettioid clade</taxon>
        <taxon>Phaseoleae</taxon>
        <taxon>Mucuna</taxon>
    </lineage>
</organism>